<feature type="compositionally biased region" description="Basic and acidic residues" evidence="1">
    <location>
        <begin position="23"/>
        <end position="35"/>
    </location>
</feature>
<dbReference type="InterPro" id="IPR011059">
    <property type="entry name" value="Metal-dep_hydrolase_composite"/>
</dbReference>
<feature type="region of interest" description="Disordered" evidence="1">
    <location>
        <begin position="1"/>
        <end position="57"/>
    </location>
</feature>
<keyword evidence="3" id="KW-1185">Reference proteome</keyword>
<evidence type="ECO:0000313" key="2">
    <source>
        <dbReference type="EMBL" id="GAB48947.1"/>
    </source>
</evidence>
<dbReference type="Proteomes" id="UP000004367">
    <property type="component" value="Unassembled WGS sequence"/>
</dbReference>
<evidence type="ECO:0000256" key="1">
    <source>
        <dbReference type="SAM" id="MobiDB-lite"/>
    </source>
</evidence>
<dbReference type="RefSeq" id="WP_009482845.1">
    <property type="nucleotide sequence ID" value="NZ_BAFE01000064.1"/>
</dbReference>
<dbReference type="GO" id="GO:0016810">
    <property type="term" value="F:hydrolase activity, acting on carbon-nitrogen (but not peptide) bonds"/>
    <property type="evidence" value="ECO:0007669"/>
    <property type="project" value="InterPro"/>
</dbReference>
<dbReference type="Gene3D" id="2.30.40.10">
    <property type="entry name" value="Urease, subunit C, domain 1"/>
    <property type="match status" value="1"/>
</dbReference>
<organism evidence="2 3">
    <name type="scientific">Mobilicoccus pelagius NBRC 104925</name>
    <dbReference type="NCBI Taxonomy" id="1089455"/>
    <lineage>
        <taxon>Bacteria</taxon>
        <taxon>Bacillati</taxon>
        <taxon>Actinomycetota</taxon>
        <taxon>Actinomycetes</taxon>
        <taxon>Micrococcales</taxon>
        <taxon>Dermatophilaceae</taxon>
        <taxon>Mobilicoccus</taxon>
    </lineage>
</organism>
<evidence type="ECO:0008006" key="4">
    <source>
        <dbReference type="Google" id="ProtNLM"/>
    </source>
</evidence>
<comment type="caution">
    <text evidence="2">The sequence shown here is derived from an EMBL/GenBank/DDBJ whole genome shotgun (WGS) entry which is preliminary data.</text>
</comment>
<protein>
    <recommendedName>
        <fullName evidence="4">Hydrolase</fullName>
    </recommendedName>
</protein>
<sequence length="89" mass="9072">MPSTVGGRRRDRPTPASSAAPHLDVKDAVERDGDRTAAVTPRAPASHQTGAAGAADDVDATGRFVVPGLIDTHAHLLGREHLDAMAGAG</sequence>
<gene>
    <name evidence="2" type="ORF">MOPEL_086_00100</name>
</gene>
<reference evidence="2 3" key="1">
    <citation type="submission" date="2012-02" db="EMBL/GenBank/DDBJ databases">
        <title>Whole genome shotgun sequence of Mobilicoccus pelagius NBRC 104925.</title>
        <authorList>
            <person name="Yoshida Y."/>
            <person name="Hosoyama A."/>
            <person name="Tsuchikane K."/>
            <person name="Katsumata H."/>
            <person name="Yamazaki S."/>
            <person name="Fujita N."/>
        </authorList>
    </citation>
    <scope>NUCLEOTIDE SEQUENCE [LARGE SCALE GENOMIC DNA]</scope>
    <source>
        <strain evidence="2 3">NBRC 104925</strain>
    </source>
</reference>
<proteinExistence type="predicted"/>
<dbReference type="EMBL" id="BAFE01000064">
    <property type="protein sequence ID" value="GAB48947.1"/>
    <property type="molecule type" value="Genomic_DNA"/>
</dbReference>
<dbReference type="OrthoDB" id="8098664at2"/>
<accession>H5UT89</accession>
<dbReference type="AlphaFoldDB" id="H5UT89"/>
<dbReference type="SUPFAM" id="SSF51338">
    <property type="entry name" value="Composite domain of metallo-dependent hydrolases"/>
    <property type="match status" value="1"/>
</dbReference>
<name>H5UT89_9MICO</name>
<evidence type="ECO:0000313" key="3">
    <source>
        <dbReference type="Proteomes" id="UP000004367"/>
    </source>
</evidence>